<dbReference type="GO" id="GO:0001508">
    <property type="term" value="P:action potential"/>
    <property type="evidence" value="ECO:0007669"/>
    <property type="project" value="TreeGrafter"/>
</dbReference>
<keyword evidence="2" id="KW-0813">Transport</keyword>
<feature type="domain" description="Potassium channel tetramerisation-type BTB" evidence="9">
    <location>
        <begin position="1"/>
        <end position="87"/>
    </location>
</feature>
<evidence type="ECO:0000256" key="2">
    <source>
        <dbReference type="ARBA" id="ARBA00022448"/>
    </source>
</evidence>
<keyword evidence="11" id="KW-1185">Reference proteome</keyword>
<dbReference type="GO" id="GO:0051260">
    <property type="term" value="P:protein homooligomerization"/>
    <property type="evidence" value="ECO:0007669"/>
    <property type="project" value="InterPro"/>
</dbReference>
<evidence type="ECO:0000256" key="8">
    <source>
        <dbReference type="SAM" id="Phobius"/>
    </source>
</evidence>
<dbReference type="GO" id="GO:0032590">
    <property type="term" value="C:dendrite membrane"/>
    <property type="evidence" value="ECO:0007669"/>
    <property type="project" value="TreeGrafter"/>
</dbReference>
<dbReference type="GO" id="GO:0032809">
    <property type="term" value="C:neuronal cell body membrane"/>
    <property type="evidence" value="ECO:0007669"/>
    <property type="project" value="TreeGrafter"/>
</dbReference>
<dbReference type="AlphaFoldDB" id="A0A3P7VII1"/>
<dbReference type="Pfam" id="PF02214">
    <property type="entry name" value="BTB_2"/>
    <property type="match status" value="1"/>
</dbReference>
<dbReference type="PANTHER" id="PTHR11537:SF245">
    <property type="entry name" value="POTASSIUM VOLTAGE-GATED CHANNEL PROTEIN EGL-36"/>
    <property type="match status" value="1"/>
</dbReference>
<protein>
    <recommendedName>
        <fullName evidence="9">Potassium channel tetramerisation-type BTB domain-containing protein</fullName>
    </recommendedName>
</protein>
<evidence type="ECO:0000256" key="6">
    <source>
        <dbReference type="ARBA" id="ARBA00023136"/>
    </source>
</evidence>
<keyword evidence="7" id="KW-0407">Ion channel</keyword>
<dbReference type="GO" id="GO:0005251">
    <property type="term" value="F:delayed rectifier potassium channel activity"/>
    <property type="evidence" value="ECO:0007669"/>
    <property type="project" value="TreeGrafter"/>
</dbReference>
<dbReference type="PANTHER" id="PTHR11537">
    <property type="entry name" value="VOLTAGE-GATED POTASSIUM CHANNEL"/>
    <property type="match status" value="1"/>
</dbReference>
<evidence type="ECO:0000256" key="1">
    <source>
        <dbReference type="ARBA" id="ARBA00004141"/>
    </source>
</evidence>
<feature type="transmembrane region" description="Helical" evidence="8">
    <location>
        <begin position="44"/>
        <end position="65"/>
    </location>
</feature>
<reference evidence="10 11" key="1">
    <citation type="submission" date="2018-11" db="EMBL/GenBank/DDBJ databases">
        <authorList>
            <consortium name="Pathogen Informatics"/>
        </authorList>
    </citation>
    <scope>NUCLEOTIDE SEQUENCE [LARGE SCALE GENOMIC DNA]</scope>
</reference>
<evidence type="ECO:0000256" key="4">
    <source>
        <dbReference type="ARBA" id="ARBA00022989"/>
    </source>
</evidence>
<name>A0A3P7VII1_9BILA</name>
<sequence length="117" mass="13980">MNVGGMKHKTCQATMKKIPATRLSRLTLSVTNFDPLLNEYFFDRLLGCFFFSILLFNQMFFYIYLLEVSILNYYRTGKLHYPIDVCGHFSRKNWNTRVWIRIRFTLLLNDTHAIQVK</sequence>
<keyword evidence="6 8" id="KW-0472">Membrane</keyword>
<keyword evidence="4 8" id="KW-1133">Transmembrane helix</keyword>
<evidence type="ECO:0000259" key="9">
    <source>
        <dbReference type="Pfam" id="PF02214"/>
    </source>
</evidence>
<dbReference type="EMBL" id="UZAG01017332">
    <property type="protein sequence ID" value="VDO34184.1"/>
    <property type="molecule type" value="Genomic_DNA"/>
</dbReference>
<comment type="subcellular location">
    <subcellularLocation>
        <location evidence="1">Membrane</location>
        <topology evidence="1">Multi-pass membrane protein</topology>
    </subcellularLocation>
</comment>
<evidence type="ECO:0000256" key="5">
    <source>
        <dbReference type="ARBA" id="ARBA00023065"/>
    </source>
</evidence>
<proteinExistence type="predicted"/>
<keyword evidence="3 8" id="KW-0812">Transmembrane</keyword>
<dbReference type="GO" id="GO:0045211">
    <property type="term" value="C:postsynaptic membrane"/>
    <property type="evidence" value="ECO:0007669"/>
    <property type="project" value="TreeGrafter"/>
</dbReference>
<keyword evidence="5" id="KW-0406">Ion transport</keyword>
<organism evidence="10 11">
    <name type="scientific">Brugia timori</name>
    <dbReference type="NCBI Taxonomy" id="42155"/>
    <lineage>
        <taxon>Eukaryota</taxon>
        <taxon>Metazoa</taxon>
        <taxon>Ecdysozoa</taxon>
        <taxon>Nematoda</taxon>
        <taxon>Chromadorea</taxon>
        <taxon>Rhabditida</taxon>
        <taxon>Spirurina</taxon>
        <taxon>Spiruromorpha</taxon>
        <taxon>Filarioidea</taxon>
        <taxon>Onchocercidae</taxon>
        <taxon>Brugia</taxon>
    </lineage>
</organism>
<evidence type="ECO:0000256" key="7">
    <source>
        <dbReference type="ARBA" id="ARBA00023303"/>
    </source>
</evidence>
<dbReference type="SUPFAM" id="SSF54695">
    <property type="entry name" value="POZ domain"/>
    <property type="match status" value="1"/>
</dbReference>
<accession>A0A3P7VII1</accession>
<dbReference type="InterPro" id="IPR028325">
    <property type="entry name" value="VG_K_chnl"/>
</dbReference>
<dbReference type="InterPro" id="IPR003131">
    <property type="entry name" value="T1-type_BTB"/>
</dbReference>
<dbReference type="GO" id="GO:0043679">
    <property type="term" value="C:axon terminus"/>
    <property type="evidence" value="ECO:0007669"/>
    <property type="project" value="TreeGrafter"/>
</dbReference>
<dbReference type="GO" id="GO:0042734">
    <property type="term" value="C:presynaptic membrane"/>
    <property type="evidence" value="ECO:0007669"/>
    <property type="project" value="TreeGrafter"/>
</dbReference>
<gene>
    <name evidence="10" type="ORF">BTMF_LOCUS10066</name>
</gene>
<dbReference type="InterPro" id="IPR011333">
    <property type="entry name" value="SKP1/BTB/POZ_sf"/>
</dbReference>
<evidence type="ECO:0000313" key="11">
    <source>
        <dbReference type="Proteomes" id="UP000280834"/>
    </source>
</evidence>
<dbReference type="GO" id="GO:0008076">
    <property type="term" value="C:voltage-gated potassium channel complex"/>
    <property type="evidence" value="ECO:0007669"/>
    <property type="project" value="InterPro"/>
</dbReference>
<evidence type="ECO:0000313" key="10">
    <source>
        <dbReference type="EMBL" id="VDO34184.1"/>
    </source>
</evidence>
<dbReference type="Gene3D" id="3.30.710.10">
    <property type="entry name" value="Potassium Channel Kv1.1, Chain A"/>
    <property type="match status" value="1"/>
</dbReference>
<evidence type="ECO:0000256" key="3">
    <source>
        <dbReference type="ARBA" id="ARBA00022692"/>
    </source>
</evidence>
<dbReference type="Proteomes" id="UP000280834">
    <property type="component" value="Unassembled WGS sequence"/>
</dbReference>